<accession>A0AAV1AG56</accession>
<organism evidence="1 2">
    <name type="scientific">Vicia faba</name>
    <name type="common">Broad bean</name>
    <name type="synonym">Faba vulgaris</name>
    <dbReference type="NCBI Taxonomy" id="3906"/>
    <lineage>
        <taxon>Eukaryota</taxon>
        <taxon>Viridiplantae</taxon>
        <taxon>Streptophyta</taxon>
        <taxon>Embryophyta</taxon>
        <taxon>Tracheophyta</taxon>
        <taxon>Spermatophyta</taxon>
        <taxon>Magnoliopsida</taxon>
        <taxon>eudicotyledons</taxon>
        <taxon>Gunneridae</taxon>
        <taxon>Pentapetalae</taxon>
        <taxon>rosids</taxon>
        <taxon>fabids</taxon>
        <taxon>Fabales</taxon>
        <taxon>Fabaceae</taxon>
        <taxon>Papilionoideae</taxon>
        <taxon>50 kb inversion clade</taxon>
        <taxon>NPAAA clade</taxon>
        <taxon>Hologalegina</taxon>
        <taxon>IRL clade</taxon>
        <taxon>Fabeae</taxon>
        <taxon>Vicia</taxon>
    </lineage>
</organism>
<name>A0AAV1AG56_VICFA</name>
<dbReference type="AlphaFoldDB" id="A0AAV1AG56"/>
<dbReference type="EMBL" id="OX451739">
    <property type="protein sequence ID" value="CAI8609236.1"/>
    <property type="molecule type" value="Genomic_DNA"/>
</dbReference>
<dbReference type="Proteomes" id="UP001157006">
    <property type="component" value="Chromosome 4"/>
</dbReference>
<dbReference type="PANTHER" id="PTHR47264:SF3">
    <property type="entry name" value="SYNAPTOTAGMIN-5 ISOFORM X1"/>
    <property type="match status" value="1"/>
</dbReference>
<proteinExistence type="predicted"/>
<sequence length="151" mass="17654">MINQSTYVRLSVLVGREKLSAICLMQNFVHLKSLDKDLAKKWKQIILNNSFITPLEHCEWLNKLLTEIWPNNFNPKLSSRLKSIVEVKLHRLCSILFDILSRNQDFLKDWASRLPSSKFDSYFDWAFGPPSISIQGNHFKVQHTFQPPARP</sequence>
<gene>
    <name evidence="1" type="ORF">VFH_IV123320</name>
</gene>
<dbReference type="PANTHER" id="PTHR47264">
    <property type="entry name" value="OS01G0128800 PROTEIN"/>
    <property type="match status" value="1"/>
</dbReference>
<reference evidence="1 2" key="1">
    <citation type="submission" date="2023-01" db="EMBL/GenBank/DDBJ databases">
        <authorList>
            <person name="Kreplak J."/>
        </authorList>
    </citation>
    <scope>NUCLEOTIDE SEQUENCE [LARGE SCALE GENOMIC DNA]</scope>
</reference>
<keyword evidence="2" id="KW-1185">Reference proteome</keyword>
<protein>
    <submittedName>
        <fullName evidence="1">Uncharacterized protein</fullName>
    </submittedName>
</protein>
<evidence type="ECO:0000313" key="1">
    <source>
        <dbReference type="EMBL" id="CAI8609236.1"/>
    </source>
</evidence>
<evidence type="ECO:0000313" key="2">
    <source>
        <dbReference type="Proteomes" id="UP001157006"/>
    </source>
</evidence>